<dbReference type="Pfam" id="PF00107">
    <property type="entry name" value="ADH_zinc_N"/>
    <property type="match status" value="1"/>
</dbReference>
<evidence type="ECO:0000313" key="2">
    <source>
        <dbReference type="EMBL" id="MBF2709539.1"/>
    </source>
</evidence>
<dbReference type="Gene3D" id="3.40.50.720">
    <property type="entry name" value="NAD(P)-binding Rossmann-like Domain"/>
    <property type="match status" value="1"/>
</dbReference>
<dbReference type="SMART" id="SM00829">
    <property type="entry name" value="PKS_ER"/>
    <property type="match status" value="1"/>
</dbReference>
<accession>A0A930UDR2</accession>
<comment type="caution">
    <text evidence="2">The sequence shown here is derived from an EMBL/GenBank/DDBJ whole genome shotgun (WGS) entry which is preliminary data.</text>
</comment>
<dbReference type="PANTHER" id="PTHR45033:SF2">
    <property type="entry name" value="ZINC-TYPE ALCOHOL DEHYDROGENASE-LIKE PROTEIN C1773.06C"/>
    <property type="match status" value="1"/>
</dbReference>
<dbReference type="CDD" id="cd08276">
    <property type="entry name" value="MDR7"/>
    <property type="match status" value="1"/>
</dbReference>
<keyword evidence="3" id="KW-1185">Reference proteome</keyword>
<organism evidence="2 3">
    <name type="scientific">Flavobacterium soyangense</name>
    <dbReference type="NCBI Taxonomy" id="2023265"/>
    <lineage>
        <taxon>Bacteria</taxon>
        <taxon>Pseudomonadati</taxon>
        <taxon>Bacteroidota</taxon>
        <taxon>Flavobacteriia</taxon>
        <taxon>Flavobacteriales</taxon>
        <taxon>Flavobacteriaceae</taxon>
        <taxon>Flavobacterium</taxon>
    </lineage>
</organism>
<protein>
    <submittedName>
        <fullName evidence="2">NAD(P)-dependent alcohol dehydrogenase</fullName>
    </submittedName>
</protein>
<dbReference type="RefSeq" id="WP_194312779.1">
    <property type="nucleotide sequence ID" value="NZ_JADHEC010000034.1"/>
</dbReference>
<dbReference type="InterPro" id="IPR052711">
    <property type="entry name" value="Zinc_ADH-like"/>
</dbReference>
<dbReference type="GO" id="GO:0016491">
    <property type="term" value="F:oxidoreductase activity"/>
    <property type="evidence" value="ECO:0007669"/>
    <property type="project" value="InterPro"/>
</dbReference>
<dbReference type="SUPFAM" id="SSF51735">
    <property type="entry name" value="NAD(P)-binding Rossmann-fold domains"/>
    <property type="match status" value="1"/>
</dbReference>
<sequence length="334" mass="35892">MKSIVIKNNYGLENVVVEERELPHVQENEVLVKIQSVSLNQLDLMIANGAYGTIPLPHTLGSDAAGIVEKIGSAVTELQVGDVVSTHFLQDWQSGDLKSIHLKNRLGITVPGVFSEYVALHESSLVKVPKNLNSEQASTLPIAGLTAWEAIVNVGKLKPGQTVLLQGTGGVSIFALQFAKAIGAKVIITSSSEEKLQKAKELGADEVINYKEIADWQNKVLELTNGEGVDLALEMSWAEVGKTIEGMKIGGKIAVIGLLGGVNTELSVLGIIQKSLSVVGIQIGSKSSYEAMNKAIEVNNIEPVIDKIFQVNQLSEALDYFKNGKHFGKVVLNF</sequence>
<evidence type="ECO:0000259" key="1">
    <source>
        <dbReference type="SMART" id="SM00829"/>
    </source>
</evidence>
<dbReference type="Gene3D" id="3.90.180.10">
    <property type="entry name" value="Medium-chain alcohol dehydrogenases, catalytic domain"/>
    <property type="match status" value="1"/>
</dbReference>
<dbReference type="InterPro" id="IPR036291">
    <property type="entry name" value="NAD(P)-bd_dom_sf"/>
</dbReference>
<dbReference type="Pfam" id="PF08240">
    <property type="entry name" value="ADH_N"/>
    <property type="match status" value="1"/>
</dbReference>
<reference evidence="2" key="1">
    <citation type="submission" date="2020-11" db="EMBL/GenBank/DDBJ databases">
        <title>Genome of Flavobacterium soyangense.</title>
        <authorList>
            <person name="Liu Q."/>
            <person name="Xin Y.-H."/>
        </authorList>
    </citation>
    <scope>NUCLEOTIDE SEQUENCE</scope>
    <source>
        <strain evidence="2">CGMCC 1.13493</strain>
    </source>
</reference>
<gene>
    <name evidence="2" type="ORF">IR213_13205</name>
</gene>
<dbReference type="InterPro" id="IPR020843">
    <property type="entry name" value="ER"/>
</dbReference>
<dbReference type="SUPFAM" id="SSF50129">
    <property type="entry name" value="GroES-like"/>
    <property type="match status" value="1"/>
</dbReference>
<dbReference type="Proteomes" id="UP000646211">
    <property type="component" value="Unassembled WGS sequence"/>
</dbReference>
<proteinExistence type="predicted"/>
<name>A0A930UDR2_9FLAO</name>
<dbReference type="AlphaFoldDB" id="A0A930UDR2"/>
<dbReference type="PANTHER" id="PTHR45033">
    <property type="match status" value="1"/>
</dbReference>
<evidence type="ECO:0000313" key="3">
    <source>
        <dbReference type="Proteomes" id="UP000646211"/>
    </source>
</evidence>
<dbReference type="InterPro" id="IPR011032">
    <property type="entry name" value="GroES-like_sf"/>
</dbReference>
<dbReference type="InterPro" id="IPR013149">
    <property type="entry name" value="ADH-like_C"/>
</dbReference>
<dbReference type="EMBL" id="JADHEC010000034">
    <property type="protein sequence ID" value="MBF2709539.1"/>
    <property type="molecule type" value="Genomic_DNA"/>
</dbReference>
<dbReference type="InterPro" id="IPR013154">
    <property type="entry name" value="ADH-like_N"/>
</dbReference>
<feature type="domain" description="Enoyl reductase (ER)" evidence="1">
    <location>
        <begin position="11"/>
        <end position="332"/>
    </location>
</feature>